<dbReference type="SUPFAM" id="SSF51735">
    <property type="entry name" value="NAD(P)-binding Rossmann-fold domains"/>
    <property type="match status" value="1"/>
</dbReference>
<evidence type="ECO:0000256" key="1">
    <source>
        <dbReference type="ARBA" id="ARBA00022857"/>
    </source>
</evidence>
<dbReference type="STRING" id="48467.SAMN02745166_01695"/>
<protein>
    <submittedName>
        <fullName evidence="3">Uncharacterized conserved protein YbjT, contains NAD(P)-binding and DUF2867 domains</fullName>
    </submittedName>
</protein>
<organism evidence="3 4">
    <name type="scientific">Prosthecobacter debontii</name>
    <dbReference type="NCBI Taxonomy" id="48467"/>
    <lineage>
        <taxon>Bacteria</taxon>
        <taxon>Pseudomonadati</taxon>
        <taxon>Verrucomicrobiota</taxon>
        <taxon>Verrucomicrobiia</taxon>
        <taxon>Verrucomicrobiales</taxon>
        <taxon>Verrucomicrobiaceae</taxon>
        <taxon>Prosthecobacter</taxon>
    </lineage>
</organism>
<gene>
    <name evidence="3" type="ORF">SAMN02745166_01695</name>
</gene>
<dbReference type="EMBL" id="FUYE01000004">
    <property type="protein sequence ID" value="SKA90357.1"/>
    <property type="molecule type" value="Genomic_DNA"/>
</dbReference>
<name>A0A1T4XLD5_9BACT</name>
<sequence>MQTTSPSSTTTATQPGKIVVIGGTGLIGKQVVQSLRQQGHQVLAASPSQGVNAVTGEGLAEALRGAHTVVDVSNSPSFEDRAVMDFFQASTTHLLAASAAAGVQHFIALSVVGTDRLQAAGYFRAKLVQENLIRASGLPYTLVRATQFFEFIGSIAHASTVNDTVRLTPARFQPIAAHDVAQAVTEAALAAAYNGLYDIAGPQAQPMTDFVTTYLEAQGDPRRVMADPAAGYFGTPIDDQSLVPLGEAKLGATDFKTWLEQIK</sequence>
<dbReference type="Proteomes" id="UP000190774">
    <property type="component" value="Unassembled WGS sequence"/>
</dbReference>
<evidence type="ECO:0000313" key="4">
    <source>
        <dbReference type="Proteomes" id="UP000190774"/>
    </source>
</evidence>
<proteinExistence type="predicted"/>
<dbReference type="InterPro" id="IPR051164">
    <property type="entry name" value="NmrA-like_oxidored"/>
</dbReference>
<accession>A0A1T4XLD5</accession>
<evidence type="ECO:0000313" key="3">
    <source>
        <dbReference type="EMBL" id="SKA90357.1"/>
    </source>
</evidence>
<dbReference type="AlphaFoldDB" id="A0A1T4XLD5"/>
<dbReference type="InterPro" id="IPR036291">
    <property type="entry name" value="NAD(P)-bd_dom_sf"/>
</dbReference>
<feature type="domain" description="NAD(P)-binding" evidence="2">
    <location>
        <begin position="22"/>
        <end position="188"/>
    </location>
</feature>
<dbReference type="Gene3D" id="3.40.50.720">
    <property type="entry name" value="NAD(P)-binding Rossmann-like Domain"/>
    <property type="match status" value="1"/>
</dbReference>
<reference evidence="4" key="1">
    <citation type="submission" date="2017-02" db="EMBL/GenBank/DDBJ databases">
        <authorList>
            <person name="Varghese N."/>
            <person name="Submissions S."/>
        </authorList>
    </citation>
    <scope>NUCLEOTIDE SEQUENCE [LARGE SCALE GENOMIC DNA]</scope>
    <source>
        <strain evidence="4">ATCC 700200</strain>
    </source>
</reference>
<dbReference type="PANTHER" id="PTHR42748:SF3">
    <property type="entry name" value="BLL4366 PROTEIN"/>
    <property type="match status" value="1"/>
</dbReference>
<dbReference type="OrthoDB" id="152510at2"/>
<dbReference type="RefSeq" id="WP_078812872.1">
    <property type="nucleotide sequence ID" value="NZ_FUYE01000004.1"/>
</dbReference>
<keyword evidence="4" id="KW-1185">Reference proteome</keyword>
<dbReference type="Pfam" id="PF13460">
    <property type="entry name" value="NAD_binding_10"/>
    <property type="match status" value="1"/>
</dbReference>
<evidence type="ECO:0000259" key="2">
    <source>
        <dbReference type="Pfam" id="PF13460"/>
    </source>
</evidence>
<dbReference type="InterPro" id="IPR016040">
    <property type="entry name" value="NAD(P)-bd_dom"/>
</dbReference>
<keyword evidence="1" id="KW-0521">NADP</keyword>
<dbReference type="PANTHER" id="PTHR42748">
    <property type="entry name" value="NITROGEN METABOLITE REPRESSION PROTEIN NMRA FAMILY MEMBER"/>
    <property type="match status" value="1"/>
</dbReference>